<dbReference type="Proteomes" id="UP000537890">
    <property type="component" value="Unassembled WGS sequence"/>
</dbReference>
<dbReference type="SUPFAM" id="SSF52540">
    <property type="entry name" value="P-loop containing nucleoside triphosphate hydrolases"/>
    <property type="match status" value="1"/>
</dbReference>
<accession>A0A7Z0MMY6</accession>
<evidence type="ECO:0000313" key="2">
    <source>
        <dbReference type="Proteomes" id="UP000537890"/>
    </source>
</evidence>
<dbReference type="AlphaFoldDB" id="A0A7Z0MMY6"/>
<protein>
    <submittedName>
        <fullName evidence="1">DEAD/DEAH box helicase</fullName>
    </submittedName>
</protein>
<gene>
    <name evidence="1" type="ORF">H0A75_00075</name>
</gene>
<name>A0A7Z0MMY6_9GAMM</name>
<comment type="caution">
    <text evidence="1">The sequence shown here is derived from an EMBL/GenBank/DDBJ whole genome shotgun (WGS) entry which is preliminary data.</text>
</comment>
<proteinExistence type="predicted"/>
<evidence type="ECO:0000313" key="1">
    <source>
        <dbReference type="EMBL" id="NYT46340.1"/>
    </source>
</evidence>
<keyword evidence="1" id="KW-0347">Helicase</keyword>
<keyword evidence="1" id="KW-0547">Nucleotide-binding</keyword>
<dbReference type="GO" id="GO:0004386">
    <property type="term" value="F:helicase activity"/>
    <property type="evidence" value="ECO:0007669"/>
    <property type="project" value="UniProtKB-KW"/>
</dbReference>
<dbReference type="InterPro" id="IPR027417">
    <property type="entry name" value="P-loop_NTPase"/>
</dbReference>
<organism evidence="1 2">
    <name type="scientific">Candidatus Methanofishera endochildressiae</name>
    <dbReference type="NCBI Taxonomy" id="2738884"/>
    <lineage>
        <taxon>Bacteria</taxon>
        <taxon>Pseudomonadati</taxon>
        <taxon>Pseudomonadota</taxon>
        <taxon>Gammaproteobacteria</taxon>
        <taxon>Candidatus Methanofishera</taxon>
    </lineage>
</organism>
<keyword evidence="1" id="KW-0378">Hydrolase</keyword>
<dbReference type="EMBL" id="JACCHS010000001">
    <property type="protein sequence ID" value="NYT46340.1"/>
    <property type="molecule type" value="Genomic_DNA"/>
</dbReference>
<sequence length="105" mass="11971">MLLSKSGDELEEWNKGNIRMLLAHPASAGHGLNAQWGGSAVIWFGLNWSLELYEQFNARLHRQGQKNKVKIIHILAKDTIDERVLSVLRDKSKTQKDIISSLKYD</sequence>
<reference evidence="1 2" key="1">
    <citation type="submission" date="2020-05" db="EMBL/GenBank/DDBJ databases">
        <title>Horizontal transmission and recombination maintain forever young bacterial symbiont genomes.</title>
        <authorList>
            <person name="Russell S.L."/>
            <person name="Pepper-Tunick E."/>
            <person name="Svedberg J."/>
            <person name="Byrne A."/>
            <person name="Ruelas Castillo J."/>
            <person name="Vollmers C."/>
            <person name="Beinart R.A."/>
            <person name="Corbett-Detig R."/>
        </authorList>
    </citation>
    <scope>NUCLEOTIDE SEQUENCE [LARGE SCALE GENOMIC DNA]</scope>
    <source>
        <strain evidence="1">4727-3</strain>
    </source>
</reference>
<dbReference type="Gene3D" id="3.40.50.300">
    <property type="entry name" value="P-loop containing nucleotide triphosphate hydrolases"/>
    <property type="match status" value="1"/>
</dbReference>
<keyword evidence="1" id="KW-0067">ATP-binding</keyword>